<gene>
    <name evidence="1" type="ORF">X801_06180</name>
</gene>
<evidence type="ECO:0000313" key="2">
    <source>
        <dbReference type="Proteomes" id="UP000243686"/>
    </source>
</evidence>
<protein>
    <recommendedName>
        <fullName evidence="3">Protein kinase domain-containing protein</fullName>
    </recommendedName>
</protein>
<organism evidence="1 2">
    <name type="scientific">Opisthorchis viverrini</name>
    <name type="common">Southeast Asian liver fluke</name>
    <dbReference type="NCBI Taxonomy" id="6198"/>
    <lineage>
        <taxon>Eukaryota</taxon>
        <taxon>Metazoa</taxon>
        <taxon>Spiralia</taxon>
        <taxon>Lophotrochozoa</taxon>
        <taxon>Platyhelminthes</taxon>
        <taxon>Trematoda</taxon>
        <taxon>Digenea</taxon>
        <taxon>Opisthorchiida</taxon>
        <taxon>Opisthorchiata</taxon>
        <taxon>Opisthorchiidae</taxon>
        <taxon>Opisthorchis</taxon>
    </lineage>
</organism>
<dbReference type="InterPro" id="IPR011009">
    <property type="entry name" value="Kinase-like_dom_sf"/>
</dbReference>
<dbReference type="SUPFAM" id="SSF56112">
    <property type="entry name" value="Protein kinase-like (PK-like)"/>
    <property type="match status" value="1"/>
</dbReference>
<sequence>MIRSVVRALDQESGEEVAIKVIKNKRSFLQQAGVEIKLLCEMAAFQSNEQLATELDDIQPELAFRALLTFVRPKGRLNEQLPVDWLEKK</sequence>
<dbReference type="EMBL" id="KV894661">
    <property type="protein sequence ID" value="OON17971.1"/>
    <property type="molecule type" value="Genomic_DNA"/>
</dbReference>
<dbReference type="AlphaFoldDB" id="A0A1S8WU72"/>
<dbReference type="Gene3D" id="3.30.200.20">
    <property type="entry name" value="Phosphorylase Kinase, domain 1"/>
    <property type="match status" value="1"/>
</dbReference>
<dbReference type="Proteomes" id="UP000243686">
    <property type="component" value="Unassembled WGS sequence"/>
</dbReference>
<proteinExistence type="predicted"/>
<accession>A0A1S8WU72</accession>
<evidence type="ECO:0008006" key="3">
    <source>
        <dbReference type="Google" id="ProtNLM"/>
    </source>
</evidence>
<name>A0A1S8WU72_OPIVI</name>
<reference evidence="1 2" key="1">
    <citation type="submission" date="2015-03" db="EMBL/GenBank/DDBJ databases">
        <title>Draft genome of the nematode, Opisthorchis viverrini.</title>
        <authorList>
            <person name="Mitreva M."/>
        </authorList>
    </citation>
    <scope>NUCLEOTIDE SEQUENCE [LARGE SCALE GENOMIC DNA]</scope>
    <source>
        <strain evidence="1">Khon Kaen</strain>
    </source>
</reference>
<evidence type="ECO:0000313" key="1">
    <source>
        <dbReference type="EMBL" id="OON17971.1"/>
    </source>
</evidence>
<keyword evidence="2" id="KW-1185">Reference proteome</keyword>